<proteinExistence type="predicted"/>
<feature type="region of interest" description="Disordered" evidence="1">
    <location>
        <begin position="162"/>
        <end position="189"/>
    </location>
</feature>
<reference evidence="2 3" key="1">
    <citation type="journal article" date="2016" name="BMC Genomics">
        <title>Comparative genomic and transcriptomic analyses of the Fuzhuan brick tea-fermentation fungus Aspergillus cristatus.</title>
        <authorList>
            <person name="Ge Y."/>
            <person name="Wang Y."/>
            <person name="Liu Y."/>
            <person name="Tan Y."/>
            <person name="Ren X."/>
            <person name="Zhang X."/>
            <person name="Hyde K.D."/>
            <person name="Liu Y."/>
            <person name="Liu Z."/>
        </authorList>
    </citation>
    <scope>NUCLEOTIDE SEQUENCE [LARGE SCALE GENOMIC DNA]</scope>
    <source>
        <strain evidence="2 3">GZAAS20.1005</strain>
    </source>
</reference>
<dbReference type="VEuPathDB" id="FungiDB:SI65_03161"/>
<evidence type="ECO:0000313" key="3">
    <source>
        <dbReference type="Proteomes" id="UP000094569"/>
    </source>
</evidence>
<accession>A0A1E3BMY1</accession>
<dbReference type="OrthoDB" id="5348779at2759"/>
<feature type="region of interest" description="Disordered" evidence="1">
    <location>
        <begin position="234"/>
        <end position="255"/>
    </location>
</feature>
<dbReference type="AlphaFoldDB" id="A0A1E3BMY1"/>
<feature type="region of interest" description="Disordered" evidence="1">
    <location>
        <begin position="1"/>
        <end position="31"/>
    </location>
</feature>
<comment type="caution">
    <text evidence="2">The sequence shown here is derived from an EMBL/GenBank/DDBJ whole genome shotgun (WGS) entry which is preliminary data.</text>
</comment>
<feature type="compositionally biased region" description="Pro residues" evidence="1">
    <location>
        <begin position="1"/>
        <end position="11"/>
    </location>
</feature>
<evidence type="ECO:0000313" key="2">
    <source>
        <dbReference type="EMBL" id="ODM22315.1"/>
    </source>
</evidence>
<dbReference type="EMBL" id="JXNT01000002">
    <property type="protein sequence ID" value="ODM22315.1"/>
    <property type="molecule type" value="Genomic_DNA"/>
</dbReference>
<evidence type="ECO:0000256" key="1">
    <source>
        <dbReference type="SAM" id="MobiDB-lite"/>
    </source>
</evidence>
<name>A0A1E3BMY1_ASPCR</name>
<protein>
    <submittedName>
        <fullName evidence="2">Uncharacterized protein</fullName>
    </submittedName>
</protein>
<feature type="region of interest" description="Disordered" evidence="1">
    <location>
        <begin position="337"/>
        <end position="368"/>
    </location>
</feature>
<gene>
    <name evidence="2" type="ORF">SI65_03161</name>
</gene>
<dbReference type="Proteomes" id="UP000094569">
    <property type="component" value="Unassembled WGS sequence"/>
</dbReference>
<organism evidence="2 3">
    <name type="scientific">Aspergillus cristatus</name>
    <name type="common">Chinese Fuzhuan brick tea-fermentation fungus</name>
    <name type="synonym">Eurotium cristatum</name>
    <dbReference type="NCBI Taxonomy" id="573508"/>
    <lineage>
        <taxon>Eukaryota</taxon>
        <taxon>Fungi</taxon>
        <taxon>Dikarya</taxon>
        <taxon>Ascomycota</taxon>
        <taxon>Pezizomycotina</taxon>
        <taxon>Eurotiomycetes</taxon>
        <taxon>Eurotiomycetidae</taxon>
        <taxon>Eurotiales</taxon>
        <taxon>Aspergillaceae</taxon>
        <taxon>Aspergillus</taxon>
        <taxon>Aspergillus subgen. Aspergillus</taxon>
    </lineage>
</organism>
<keyword evidence="3" id="KW-1185">Reference proteome</keyword>
<sequence>MPENHPQPDPARTPDRTDSDITSPHPDQSHWSIDNLPSVLYALRPGTQYIKSRARVRETPHKIFNKHVRDFPVLPSRISSKVEAWRLEAWFRLDRRIEAQDILDRVNPRFRSEVSSLEIELRREEFRRLFHVADWKSQASINEVARMVHKRGVDLGLNTTRGVTPGLVDPERGEKGGRIPVPAGQKREKTGGVASWPFFVMQGVRKQSMKSEACFWPSGSKGYPLELGARTANGGSGEVQVSHSQGLGGHPLRSVSSVPSAQKAWVEDYVEQMSQRKRKQTKPRRVSAAYPETRELASHDNSLVFRETSYDRGTMTLEEYLHRNRMSYEEYLCRDEDDEKSEGWNSKKTENGAGTQKRNVVDPWLVVS</sequence>
<feature type="compositionally biased region" description="Basic and acidic residues" evidence="1">
    <location>
        <begin position="341"/>
        <end position="350"/>
    </location>
</feature>
<feature type="compositionally biased region" description="Polar residues" evidence="1">
    <location>
        <begin position="20"/>
        <end position="31"/>
    </location>
</feature>